<dbReference type="SMART" id="SM00204">
    <property type="entry name" value="TGFB"/>
    <property type="match status" value="1"/>
</dbReference>
<evidence type="ECO:0000313" key="11">
    <source>
        <dbReference type="Proteomes" id="UP000472262"/>
    </source>
</evidence>
<evidence type="ECO:0000256" key="2">
    <source>
        <dbReference type="ARBA" id="ARBA00006656"/>
    </source>
</evidence>
<dbReference type="InterPro" id="IPR001111">
    <property type="entry name" value="TGF-b_propeptide"/>
</dbReference>
<dbReference type="GO" id="GO:0005615">
    <property type="term" value="C:extracellular space"/>
    <property type="evidence" value="ECO:0007669"/>
    <property type="project" value="TreeGrafter"/>
</dbReference>
<reference evidence="10" key="2">
    <citation type="submission" date="2025-09" db="UniProtKB">
        <authorList>
            <consortium name="Ensembl"/>
        </authorList>
    </citation>
    <scope>IDENTIFICATION</scope>
</reference>
<dbReference type="SUPFAM" id="SSF57501">
    <property type="entry name" value="Cystine-knot cytokines"/>
    <property type="match status" value="1"/>
</dbReference>
<feature type="domain" description="TGF-beta family profile" evidence="9">
    <location>
        <begin position="286"/>
        <end position="416"/>
    </location>
</feature>
<dbReference type="PROSITE" id="PS51362">
    <property type="entry name" value="TGF_BETA_2"/>
    <property type="match status" value="1"/>
</dbReference>
<dbReference type="PANTHER" id="PTHR11848:SF119">
    <property type="entry name" value="TGF-BETA FAMILY PROFILE DOMAIN-CONTAINING PROTEIN"/>
    <property type="match status" value="1"/>
</dbReference>
<dbReference type="PROSITE" id="PS00250">
    <property type="entry name" value="TGF_BETA_1"/>
    <property type="match status" value="1"/>
</dbReference>
<dbReference type="Pfam" id="PF00019">
    <property type="entry name" value="TGF_beta"/>
    <property type="match status" value="1"/>
</dbReference>
<gene>
    <name evidence="10" type="primary">LOC107556408</name>
</gene>
<dbReference type="InterPro" id="IPR029034">
    <property type="entry name" value="Cystine-knot_cytokine"/>
</dbReference>
<dbReference type="GO" id="GO:0008083">
    <property type="term" value="F:growth factor activity"/>
    <property type="evidence" value="ECO:0007669"/>
    <property type="project" value="UniProtKB-KW"/>
</dbReference>
<reference evidence="10" key="1">
    <citation type="submission" date="2025-08" db="UniProtKB">
        <authorList>
            <consortium name="Ensembl"/>
        </authorList>
    </citation>
    <scope>IDENTIFICATION</scope>
</reference>
<evidence type="ECO:0000259" key="9">
    <source>
        <dbReference type="PROSITE" id="PS51362"/>
    </source>
</evidence>
<keyword evidence="3" id="KW-0964">Secreted</keyword>
<keyword evidence="8" id="KW-0812">Transmembrane</keyword>
<comment type="similarity">
    <text evidence="2 6">Belongs to the TGF-beta family.</text>
</comment>
<evidence type="ECO:0000256" key="5">
    <source>
        <dbReference type="ARBA" id="ARBA00023157"/>
    </source>
</evidence>
<evidence type="ECO:0000256" key="6">
    <source>
        <dbReference type="RuleBase" id="RU000354"/>
    </source>
</evidence>
<dbReference type="AlphaFoldDB" id="A0A672SV23"/>
<accession>A0A672SV23</accession>
<feature type="transmembrane region" description="Helical" evidence="8">
    <location>
        <begin position="33"/>
        <end position="52"/>
    </location>
</feature>
<dbReference type="InterPro" id="IPR017948">
    <property type="entry name" value="TGFb_CS"/>
</dbReference>
<keyword evidence="4 6" id="KW-0339">Growth factor</keyword>
<evidence type="ECO:0000256" key="1">
    <source>
        <dbReference type="ARBA" id="ARBA00004613"/>
    </source>
</evidence>
<name>A0A672SV23_SINGR</name>
<keyword evidence="8" id="KW-1133">Transmembrane helix</keyword>
<evidence type="ECO:0000256" key="7">
    <source>
        <dbReference type="SAM" id="MobiDB-lite"/>
    </source>
</evidence>
<evidence type="ECO:0000256" key="4">
    <source>
        <dbReference type="ARBA" id="ARBA00023030"/>
    </source>
</evidence>
<sequence length="416" mass="46852">MGKQESVVECVSSHRSRGRKESCGSRTRGRQRLFALPVLLPLCMLLCVWAQVEGVVHSSFRRLSGREKKEMQKEILSILGLPGRPRPHPPLRPPSSAPLFMLDLYHAVSYEADDGLGLGFTPEGVSHAALPTLSTHTPPLGTVVSEADTVMSFVNLVEQEKDLLQPRPYWKEFRFDLTPLPQGETVTAAEFRIYKTLTVGWRANRTLHISSYMIIYTDFKQQTFGLHLGKANLLKQTTFNRSLSAAWVGLVGRRGPRSKQPFMVTFFRASQAPCRPPRALRHNNPRKKKPKYDLPHPNRPGIFDQNHASSGRQACKKHELYVSFSDLGWKDWVLAPTGYSAYYCDGECDYPLGSCMNATNHAMIQLLVHLLRPNEVPKACCAPTKLSPISVLFYDDNNNVILKKHRNMVVKNCGCL</sequence>
<dbReference type="FunFam" id="2.10.90.10:FF:000020">
    <property type="entry name" value="bone morphogenetic protein 8B"/>
    <property type="match status" value="1"/>
</dbReference>
<comment type="subcellular location">
    <subcellularLocation>
        <location evidence="1">Secreted</location>
    </subcellularLocation>
</comment>
<protein>
    <submittedName>
        <fullName evidence="10">Bone morphogenetic protein 8A-like</fullName>
    </submittedName>
</protein>
<evidence type="ECO:0000256" key="3">
    <source>
        <dbReference type="ARBA" id="ARBA00022525"/>
    </source>
</evidence>
<dbReference type="InterPro" id="IPR001839">
    <property type="entry name" value="TGF-b_C"/>
</dbReference>
<proteinExistence type="inferred from homology"/>
<feature type="region of interest" description="Disordered" evidence="7">
    <location>
        <begin position="274"/>
        <end position="308"/>
    </location>
</feature>
<organism evidence="10 11">
    <name type="scientific">Sinocyclocheilus grahami</name>
    <name type="common">Dianchi golden-line fish</name>
    <name type="synonym">Barbus grahami</name>
    <dbReference type="NCBI Taxonomy" id="75366"/>
    <lineage>
        <taxon>Eukaryota</taxon>
        <taxon>Metazoa</taxon>
        <taxon>Chordata</taxon>
        <taxon>Craniata</taxon>
        <taxon>Vertebrata</taxon>
        <taxon>Euteleostomi</taxon>
        <taxon>Actinopterygii</taxon>
        <taxon>Neopterygii</taxon>
        <taxon>Teleostei</taxon>
        <taxon>Ostariophysi</taxon>
        <taxon>Cypriniformes</taxon>
        <taxon>Cyprinidae</taxon>
        <taxon>Cyprininae</taxon>
        <taxon>Sinocyclocheilus</taxon>
    </lineage>
</organism>
<evidence type="ECO:0000256" key="8">
    <source>
        <dbReference type="SAM" id="Phobius"/>
    </source>
</evidence>
<evidence type="ECO:0000313" key="10">
    <source>
        <dbReference type="Ensembl" id="ENSSGRP00000106135.1"/>
    </source>
</evidence>
<dbReference type="Pfam" id="PF00688">
    <property type="entry name" value="TGFb_propeptide"/>
    <property type="match status" value="1"/>
</dbReference>
<keyword evidence="5" id="KW-1015">Disulfide bond</keyword>
<dbReference type="PANTHER" id="PTHR11848">
    <property type="entry name" value="TGF-BETA FAMILY"/>
    <property type="match status" value="1"/>
</dbReference>
<dbReference type="Gene3D" id="2.60.120.970">
    <property type="match status" value="1"/>
</dbReference>
<dbReference type="Gene3D" id="2.10.90.10">
    <property type="entry name" value="Cystine-knot cytokines"/>
    <property type="match status" value="1"/>
</dbReference>
<feature type="compositionally biased region" description="Basic residues" evidence="7">
    <location>
        <begin position="278"/>
        <end position="290"/>
    </location>
</feature>
<keyword evidence="8" id="KW-0472">Membrane</keyword>
<dbReference type="Proteomes" id="UP000472262">
    <property type="component" value="Unassembled WGS sequence"/>
</dbReference>
<keyword evidence="11" id="KW-1185">Reference proteome</keyword>
<dbReference type="InterPro" id="IPR015615">
    <property type="entry name" value="TGF-beta-rel"/>
</dbReference>
<dbReference type="Ensembl" id="ENSSGRT00000112801.1">
    <property type="protein sequence ID" value="ENSSGRP00000106135.1"/>
    <property type="gene ID" value="ENSSGRG00000052485.1"/>
</dbReference>
<dbReference type="GO" id="GO:0005125">
    <property type="term" value="F:cytokine activity"/>
    <property type="evidence" value="ECO:0007669"/>
    <property type="project" value="TreeGrafter"/>
</dbReference>